<evidence type="ECO:0000313" key="4">
    <source>
        <dbReference type="EMBL" id="KAJ8766147.1"/>
    </source>
</evidence>
<dbReference type="PROSITE" id="PS51840">
    <property type="entry name" value="C2_NT"/>
    <property type="match status" value="1"/>
</dbReference>
<feature type="compositionally biased region" description="Basic and acidic residues" evidence="2">
    <location>
        <begin position="173"/>
        <end position="183"/>
    </location>
</feature>
<feature type="coiled-coil region" evidence="1">
    <location>
        <begin position="305"/>
        <end position="377"/>
    </location>
</feature>
<feature type="coiled-coil region" evidence="1">
    <location>
        <begin position="919"/>
        <end position="978"/>
    </location>
</feature>
<dbReference type="Pfam" id="PF10358">
    <property type="entry name" value="NT-C2"/>
    <property type="match status" value="1"/>
</dbReference>
<dbReference type="PANTHER" id="PTHR34452">
    <property type="entry name" value="MYOSIN HEAVY CHAIN-RELATED PROTEIN"/>
    <property type="match status" value="1"/>
</dbReference>
<feature type="domain" description="C2 NT-type" evidence="3">
    <location>
        <begin position="6"/>
        <end position="141"/>
    </location>
</feature>
<evidence type="ECO:0000313" key="5">
    <source>
        <dbReference type="Proteomes" id="UP001159364"/>
    </source>
</evidence>
<feature type="compositionally biased region" description="Low complexity" evidence="2">
    <location>
        <begin position="203"/>
        <end position="217"/>
    </location>
</feature>
<dbReference type="InterPro" id="IPR019448">
    <property type="entry name" value="NT-C2"/>
</dbReference>
<dbReference type="PANTHER" id="PTHR34452:SF7">
    <property type="entry name" value="MYOSIN HEAVY CHAIN-RELATED PROTEIN"/>
    <property type="match status" value="1"/>
</dbReference>
<evidence type="ECO:0000256" key="2">
    <source>
        <dbReference type="SAM" id="MobiDB-lite"/>
    </source>
</evidence>
<feature type="coiled-coil region" evidence="1">
    <location>
        <begin position="636"/>
        <end position="895"/>
    </location>
</feature>
<dbReference type="AlphaFoldDB" id="A0AAV8TGZ6"/>
<dbReference type="EMBL" id="JAIWQS010000005">
    <property type="protein sequence ID" value="KAJ8766147.1"/>
    <property type="molecule type" value="Genomic_DNA"/>
</dbReference>
<dbReference type="Proteomes" id="UP001159364">
    <property type="component" value="Linkage Group LG05"/>
</dbReference>
<feature type="compositionally biased region" description="Low complexity" evidence="2">
    <location>
        <begin position="281"/>
        <end position="290"/>
    </location>
</feature>
<feature type="region of interest" description="Disordered" evidence="2">
    <location>
        <begin position="269"/>
        <end position="299"/>
    </location>
</feature>
<gene>
    <name evidence="4" type="ORF">K2173_021664</name>
</gene>
<feature type="region of interest" description="Disordered" evidence="2">
    <location>
        <begin position="197"/>
        <end position="247"/>
    </location>
</feature>
<reference evidence="4 5" key="1">
    <citation type="submission" date="2021-09" db="EMBL/GenBank/DDBJ databases">
        <title>Genomic insights and catalytic innovation underlie evolution of tropane alkaloids biosynthesis.</title>
        <authorList>
            <person name="Wang Y.-J."/>
            <person name="Tian T."/>
            <person name="Huang J.-P."/>
            <person name="Huang S.-X."/>
        </authorList>
    </citation>
    <scope>NUCLEOTIDE SEQUENCE [LARGE SCALE GENOMIC DNA]</scope>
    <source>
        <strain evidence="4">KIB-2018</strain>
        <tissue evidence="4">Leaf</tissue>
    </source>
</reference>
<comment type="caution">
    <text evidence="4">The sequence shown here is derived from an EMBL/GenBank/DDBJ whole genome shotgun (WGS) entry which is preliminary data.</text>
</comment>
<feature type="coiled-coil region" evidence="1">
    <location>
        <begin position="1033"/>
        <end position="1081"/>
    </location>
</feature>
<protein>
    <recommendedName>
        <fullName evidence="3">C2 NT-type domain-containing protein</fullName>
    </recommendedName>
</protein>
<feature type="coiled-coil region" evidence="1">
    <location>
        <begin position="419"/>
        <end position="446"/>
    </location>
</feature>
<keyword evidence="1" id="KW-0175">Coiled coil</keyword>
<evidence type="ECO:0000259" key="3">
    <source>
        <dbReference type="PROSITE" id="PS51840"/>
    </source>
</evidence>
<feature type="coiled-coil region" evidence="1">
    <location>
        <begin position="488"/>
        <end position="599"/>
    </location>
</feature>
<evidence type="ECO:0000256" key="1">
    <source>
        <dbReference type="SAM" id="Coils"/>
    </source>
</evidence>
<feature type="compositionally biased region" description="Polar residues" evidence="2">
    <location>
        <begin position="228"/>
        <end position="247"/>
    </location>
</feature>
<name>A0AAV8TGZ6_9ROSI</name>
<organism evidence="4 5">
    <name type="scientific">Erythroxylum novogranatense</name>
    <dbReference type="NCBI Taxonomy" id="1862640"/>
    <lineage>
        <taxon>Eukaryota</taxon>
        <taxon>Viridiplantae</taxon>
        <taxon>Streptophyta</taxon>
        <taxon>Embryophyta</taxon>
        <taxon>Tracheophyta</taxon>
        <taxon>Spermatophyta</taxon>
        <taxon>Magnoliopsida</taxon>
        <taxon>eudicotyledons</taxon>
        <taxon>Gunneridae</taxon>
        <taxon>Pentapetalae</taxon>
        <taxon>rosids</taxon>
        <taxon>fabids</taxon>
        <taxon>Malpighiales</taxon>
        <taxon>Erythroxylaceae</taxon>
        <taxon>Erythroxylum</taxon>
    </lineage>
</organism>
<feature type="region of interest" description="Disordered" evidence="2">
    <location>
        <begin position="144"/>
        <end position="167"/>
    </location>
</feature>
<feature type="region of interest" description="Disordered" evidence="2">
    <location>
        <begin position="173"/>
        <end position="192"/>
    </location>
</feature>
<accession>A0AAV8TGZ6</accession>
<sequence length="1098" mass="125197">MFRSARWRSEKNKIKAVFKLQFHATQVAELNVNTLVVSVVPGDVGRPTAKVEKGVIREGTCQWQYPVYETVKFVRDAKTGKINERMYHFIVSSGSPKNNLVGEISVDFANYAWAAKASTVSLPLKNSKSNIVLHVSIHRLQADIDQREMNEPDDSNLKPHSRSLNTLLSNGHTEENLKTHSPEDGLLNNTPKIAESNGCYGASSGSDITMSSSESSSGLTTPRELGPVNNSLPQDHNGFLSSRTQSSAAHKTMGNALYPFCGEHQQSECEWSTDSDHGVSADDSTSSSHSILAQERPEQGSHIEIEKLKAEVDALARQVDVSELELQTLRKQIVKERNKGQDLTKEAMCFKEERDAFKEECEQLKAFQKRMEESKNRNKLQFDGGDPKAFMEEIRQELTYEKDLNASLRLQLQKTQESNAELILAVKDLDEMLEQKSREIFDLSNKLTSSGNATSRIETDDDEEQKVLEELVKEHRDAKESYVLEQKVVDLCNEIEIYRRDKDELEIQLEQLALDYEILKQENHDMSIKLEQSQLQEQLKLQYECAPFPNINELEANIESLENELQKQSKEYTDALSTIKELETHIKCLEEDFEKQAEVFEVDLEAVTSAKIVQEQRAIQAEEALRQTRWKNANTAEKLQEEFKKLSTQVANTFDANEKVAMKALAEANELRAHKIKLERMLQKVDEDIQSLTNSYEEKVHQLSDQLNSKVDQIEKLLAEIDDKSKQLELLKKQEEEHAGAFSHEIVRLQDEVKRLTMDKNHLSEQAQQVENMRVELEQMQISVKHAETLVQRGNVERNEVVSAMALLKEEAQELMEELNRIKRLNTEKETSVSLLQAEVEALRVQCKDLKHALFEDEQEKEKLRKQVFQLKSELKKKDEALASLEKKLKESNKRAAFSDGAKTPRNKSAPVFHGTKEVASLKEKIKLLEGQIKLKEMALETSTLSFLEKERELKRIVEELESRVEELNQSDASLCSNPHHQFVEQKIGNAPSLLKADTVTNSNENASNGNGMLLVESNQADLSEKEKGNSDITDIDVDSDELQCELESLKERNRTMEGELKEMQERYSEISLKFAEVEGERQKLVMSLRNLKNAKKI</sequence>
<keyword evidence="5" id="KW-1185">Reference proteome</keyword>
<proteinExistence type="predicted"/>